<dbReference type="InterPro" id="IPR012677">
    <property type="entry name" value="Nucleotide-bd_a/b_plait_sf"/>
</dbReference>
<proteinExistence type="predicted"/>
<dbReference type="Pfam" id="PF00076">
    <property type="entry name" value="RRM_1"/>
    <property type="match status" value="1"/>
</dbReference>
<protein>
    <submittedName>
        <fullName evidence="3">RRM domain-containing protein</fullName>
    </submittedName>
</protein>
<accession>A0A915EPE4</accession>
<dbReference type="InterPro" id="IPR035979">
    <property type="entry name" value="RBD_domain_sf"/>
</dbReference>
<reference evidence="3" key="1">
    <citation type="submission" date="2022-11" db="UniProtKB">
        <authorList>
            <consortium name="WormBaseParasite"/>
        </authorList>
    </citation>
    <scope>IDENTIFICATION</scope>
</reference>
<dbReference type="SUPFAM" id="SSF54928">
    <property type="entry name" value="RNA-binding domain, RBD"/>
    <property type="match status" value="1"/>
</dbReference>
<dbReference type="Gene3D" id="3.30.70.330">
    <property type="match status" value="1"/>
</dbReference>
<evidence type="ECO:0000313" key="3">
    <source>
        <dbReference type="WBParaSite" id="jg8985"/>
    </source>
</evidence>
<dbReference type="Proteomes" id="UP000887574">
    <property type="component" value="Unplaced"/>
</dbReference>
<keyword evidence="2" id="KW-1185">Reference proteome</keyword>
<name>A0A915EPE4_9BILA</name>
<dbReference type="InterPro" id="IPR000504">
    <property type="entry name" value="RRM_dom"/>
</dbReference>
<organism evidence="2 3">
    <name type="scientific">Ditylenchus dipsaci</name>
    <dbReference type="NCBI Taxonomy" id="166011"/>
    <lineage>
        <taxon>Eukaryota</taxon>
        <taxon>Metazoa</taxon>
        <taxon>Ecdysozoa</taxon>
        <taxon>Nematoda</taxon>
        <taxon>Chromadorea</taxon>
        <taxon>Rhabditida</taxon>
        <taxon>Tylenchina</taxon>
        <taxon>Tylenchomorpha</taxon>
        <taxon>Sphaerularioidea</taxon>
        <taxon>Anguinidae</taxon>
        <taxon>Anguininae</taxon>
        <taxon>Ditylenchus</taxon>
    </lineage>
</organism>
<dbReference type="AlphaFoldDB" id="A0A915EPE4"/>
<dbReference type="GO" id="GO:0003723">
    <property type="term" value="F:RNA binding"/>
    <property type="evidence" value="ECO:0007669"/>
    <property type="project" value="InterPro"/>
</dbReference>
<evidence type="ECO:0000259" key="1">
    <source>
        <dbReference type="Pfam" id="PF00076"/>
    </source>
</evidence>
<evidence type="ECO:0000313" key="2">
    <source>
        <dbReference type="Proteomes" id="UP000887574"/>
    </source>
</evidence>
<dbReference type="WBParaSite" id="jg8985">
    <property type="protein sequence ID" value="jg8985"/>
    <property type="gene ID" value="jg8985"/>
</dbReference>
<dbReference type="CDD" id="cd00590">
    <property type="entry name" value="RRM_SF"/>
    <property type="match status" value="1"/>
</dbReference>
<feature type="domain" description="RRM" evidence="1">
    <location>
        <begin position="84"/>
        <end position="119"/>
    </location>
</feature>
<sequence>MNLPKILLPRLLKPQSLPRTLLCHSYQSLPSAERCSIACCSISTSSVRQSDSSQQLRQAKVPLSNIKGSSQNDLVIPKDYALQINGLAEGITKDMLQDYFSRVGTVLDCRLVTTSDGCCAEVFLRKKMRWSKLSASSIFT</sequence>